<dbReference type="EC" id="1.3.8.6" evidence="9"/>
<dbReference type="InterPro" id="IPR037069">
    <property type="entry name" value="AcylCoA_DH/ox_N_sf"/>
</dbReference>
<gene>
    <name evidence="15" type="ORF">CHX27_10445</name>
</gene>
<name>A0A255ZRH4_9FLAO</name>
<evidence type="ECO:0000256" key="5">
    <source>
        <dbReference type="ARBA" id="ARBA00022946"/>
    </source>
</evidence>
<protein>
    <recommendedName>
        <fullName evidence="9">glutaryl-CoA dehydrogenase (ETF)</fullName>
        <ecNumber evidence="9">1.3.8.6</ecNumber>
    </recommendedName>
</protein>
<dbReference type="SUPFAM" id="SSF47203">
    <property type="entry name" value="Acyl-CoA dehydrogenase C-terminal domain-like"/>
    <property type="match status" value="1"/>
</dbReference>
<dbReference type="OrthoDB" id="9802867at2"/>
<comment type="pathway">
    <text evidence="7">Amino-acid metabolism; lysine degradation.</text>
</comment>
<keyword evidence="6 11" id="KW-0560">Oxidoreductase</keyword>
<proteinExistence type="inferred from homology"/>
<dbReference type="Pfam" id="PF02770">
    <property type="entry name" value="Acyl-CoA_dh_M"/>
    <property type="match status" value="1"/>
</dbReference>
<dbReference type="Gene3D" id="1.10.540.10">
    <property type="entry name" value="Acyl-CoA dehydrogenase/oxidase, N-terminal domain"/>
    <property type="match status" value="1"/>
</dbReference>
<dbReference type="Pfam" id="PF00441">
    <property type="entry name" value="Acyl-CoA_dh_1"/>
    <property type="match status" value="1"/>
</dbReference>
<keyword evidence="4 11" id="KW-0274">FAD</keyword>
<evidence type="ECO:0000259" key="14">
    <source>
        <dbReference type="Pfam" id="PF02771"/>
    </source>
</evidence>
<dbReference type="InterPro" id="IPR036250">
    <property type="entry name" value="AcylCo_DH-like_C"/>
</dbReference>
<evidence type="ECO:0000256" key="9">
    <source>
        <dbReference type="ARBA" id="ARBA00039033"/>
    </source>
</evidence>
<keyword evidence="5" id="KW-0809">Transit peptide</keyword>
<feature type="domain" description="Acyl-CoA dehydrogenase/oxidase N-terminal" evidence="14">
    <location>
        <begin position="19"/>
        <end position="131"/>
    </location>
</feature>
<evidence type="ECO:0000256" key="6">
    <source>
        <dbReference type="ARBA" id="ARBA00023002"/>
    </source>
</evidence>
<evidence type="ECO:0000256" key="8">
    <source>
        <dbReference type="ARBA" id="ARBA00037927"/>
    </source>
</evidence>
<dbReference type="GO" id="GO:0050660">
    <property type="term" value="F:flavin adenine dinucleotide binding"/>
    <property type="evidence" value="ECO:0007669"/>
    <property type="project" value="InterPro"/>
</dbReference>
<dbReference type="Gene3D" id="1.20.140.10">
    <property type="entry name" value="Butyryl-CoA Dehydrogenase, subunit A, domain 3"/>
    <property type="match status" value="1"/>
</dbReference>
<dbReference type="Gene3D" id="2.40.110.10">
    <property type="entry name" value="Butyryl-CoA Dehydrogenase, subunit A, domain 2"/>
    <property type="match status" value="1"/>
</dbReference>
<accession>A0A255ZRH4</accession>
<dbReference type="GO" id="GO:0004361">
    <property type="term" value="F:glutaryl-CoA dehydrogenase activity"/>
    <property type="evidence" value="ECO:0007669"/>
    <property type="project" value="UniProtKB-EC"/>
</dbReference>
<evidence type="ECO:0000256" key="4">
    <source>
        <dbReference type="ARBA" id="ARBA00022827"/>
    </source>
</evidence>
<dbReference type="PROSITE" id="PS00073">
    <property type="entry name" value="ACYL_COA_DH_2"/>
    <property type="match status" value="1"/>
</dbReference>
<evidence type="ECO:0000256" key="2">
    <source>
        <dbReference type="ARBA" id="ARBA00009347"/>
    </source>
</evidence>
<dbReference type="InterPro" id="IPR013786">
    <property type="entry name" value="AcylCoA_DH/ox_N"/>
</dbReference>
<dbReference type="InterPro" id="IPR009100">
    <property type="entry name" value="AcylCoA_DH/oxidase_NM_dom_sf"/>
</dbReference>
<evidence type="ECO:0000259" key="13">
    <source>
        <dbReference type="Pfam" id="PF02770"/>
    </source>
</evidence>
<feature type="domain" description="Acyl-CoA oxidase/dehydrogenase middle" evidence="13">
    <location>
        <begin position="135"/>
        <end position="226"/>
    </location>
</feature>
<evidence type="ECO:0000256" key="11">
    <source>
        <dbReference type="RuleBase" id="RU362125"/>
    </source>
</evidence>
<dbReference type="GO" id="GO:0046949">
    <property type="term" value="P:fatty-acyl-CoA biosynthetic process"/>
    <property type="evidence" value="ECO:0007669"/>
    <property type="project" value="TreeGrafter"/>
</dbReference>
<comment type="caution">
    <text evidence="15">The sequence shown here is derived from an EMBL/GenBank/DDBJ whole genome shotgun (WGS) entry which is preliminary data.</text>
</comment>
<dbReference type="GO" id="GO:0000062">
    <property type="term" value="F:fatty-acyl-CoA binding"/>
    <property type="evidence" value="ECO:0007669"/>
    <property type="project" value="TreeGrafter"/>
</dbReference>
<dbReference type="FunFam" id="1.10.540.10:FF:000002">
    <property type="entry name" value="Acyl-CoA dehydrogenase FadE19"/>
    <property type="match status" value="1"/>
</dbReference>
<evidence type="ECO:0000259" key="12">
    <source>
        <dbReference type="Pfam" id="PF00441"/>
    </source>
</evidence>
<reference evidence="15 16" key="1">
    <citation type="submission" date="2017-07" db="EMBL/GenBank/DDBJ databases">
        <title>Flavobacterium cyanobacteriorum sp. nov., isolated from cyanobacterial aggregates in a eutrophic lake.</title>
        <authorList>
            <person name="Cai H."/>
        </authorList>
    </citation>
    <scope>NUCLEOTIDE SEQUENCE [LARGE SCALE GENOMIC DNA]</scope>
    <source>
        <strain evidence="15 16">TH167</strain>
    </source>
</reference>
<dbReference type="InterPro" id="IPR046373">
    <property type="entry name" value="Acyl-CoA_Oxase/DH_mid-dom_sf"/>
</dbReference>
<dbReference type="GO" id="GO:0033539">
    <property type="term" value="P:fatty acid beta-oxidation using acyl-CoA dehydrogenase"/>
    <property type="evidence" value="ECO:0007669"/>
    <property type="project" value="TreeGrafter"/>
</dbReference>
<dbReference type="PANTHER" id="PTHR42807:SF1">
    <property type="entry name" value="GLUTARYL-COA DEHYDROGENASE, MITOCHONDRIAL"/>
    <property type="match status" value="1"/>
</dbReference>
<comment type="cofactor">
    <cofactor evidence="1 11">
        <name>FAD</name>
        <dbReference type="ChEBI" id="CHEBI:57692"/>
    </cofactor>
</comment>
<evidence type="ECO:0000313" key="15">
    <source>
        <dbReference type="EMBL" id="OYQ43310.1"/>
    </source>
</evidence>
<evidence type="ECO:0000256" key="3">
    <source>
        <dbReference type="ARBA" id="ARBA00022630"/>
    </source>
</evidence>
<comment type="similarity">
    <text evidence="2 11">Belongs to the acyl-CoA dehydrogenase family.</text>
</comment>
<evidence type="ECO:0000256" key="7">
    <source>
        <dbReference type="ARBA" id="ARBA00037899"/>
    </source>
</evidence>
<organism evidence="15 16">
    <name type="scientific">Flavobacterium aurantiibacter</name>
    <dbReference type="NCBI Taxonomy" id="2023067"/>
    <lineage>
        <taxon>Bacteria</taxon>
        <taxon>Pseudomonadati</taxon>
        <taxon>Bacteroidota</taxon>
        <taxon>Flavobacteriia</taxon>
        <taxon>Flavobacteriales</taxon>
        <taxon>Flavobacteriaceae</taxon>
        <taxon>Flavobacterium</taxon>
    </lineage>
</organism>
<evidence type="ECO:0000256" key="10">
    <source>
        <dbReference type="ARBA" id="ARBA00049493"/>
    </source>
</evidence>
<evidence type="ECO:0000313" key="16">
    <source>
        <dbReference type="Proteomes" id="UP000216035"/>
    </source>
</evidence>
<dbReference type="Pfam" id="PF02771">
    <property type="entry name" value="Acyl-CoA_dh_N"/>
    <property type="match status" value="1"/>
</dbReference>
<dbReference type="RefSeq" id="WP_094486725.1">
    <property type="nucleotide sequence ID" value="NZ_NOXX01000206.1"/>
</dbReference>
<dbReference type="InterPro" id="IPR052033">
    <property type="entry name" value="Glutaryl-CoA_DH_mitochondrial"/>
</dbReference>
<comment type="pathway">
    <text evidence="8">Amino-acid metabolism; tryptophan metabolism.</text>
</comment>
<comment type="catalytic activity">
    <reaction evidence="10">
        <text>glutaryl-CoA + oxidized [electron-transfer flavoprotein] + 2 H(+) = (2E)-butenoyl-CoA + reduced [electron-transfer flavoprotein] + CO2</text>
        <dbReference type="Rhea" id="RHEA:13389"/>
        <dbReference type="Rhea" id="RHEA-COMP:10685"/>
        <dbReference type="Rhea" id="RHEA-COMP:10686"/>
        <dbReference type="ChEBI" id="CHEBI:15378"/>
        <dbReference type="ChEBI" id="CHEBI:16526"/>
        <dbReference type="ChEBI" id="CHEBI:57332"/>
        <dbReference type="ChEBI" id="CHEBI:57378"/>
        <dbReference type="ChEBI" id="CHEBI:57692"/>
        <dbReference type="ChEBI" id="CHEBI:58307"/>
        <dbReference type="EC" id="1.3.8.6"/>
    </reaction>
</comment>
<dbReference type="PANTHER" id="PTHR42807">
    <property type="entry name" value="GLUTARYL-COA DEHYDROGENASE, MITOCHONDRIAL"/>
    <property type="match status" value="1"/>
</dbReference>
<feature type="domain" description="Acyl-CoA dehydrogenase/oxidase C-terminal" evidence="12">
    <location>
        <begin position="238"/>
        <end position="383"/>
    </location>
</feature>
<dbReference type="InterPro" id="IPR006089">
    <property type="entry name" value="Acyl-CoA_DH_CS"/>
</dbReference>
<dbReference type="InterPro" id="IPR006091">
    <property type="entry name" value="Acyl-CoA_Oxase/DH_mid-dom"/>
</dbReference>
<dbReference type="EMBL" id="NOXX01000206">
    <property type="protein sequence ID" value="OYQ43310.1"/>
    <property type="molecule type" value="Genomic_DNA"/>
</dbReference>
<keyword evidence="3 11" id="KW-0285">Flavoprotein</keyword>
<dbReference type="InterPro" id="IPR009075">
    <property type="entry name" value="AcylCo_DH/oxidase_C"/>
</dbReference>
<dbReference type="AlphaFoldDB" id="A0A255ZRH4"/>
<keyword evidence="16" id="KW-1185">Reference proteome</keyword>
<dbReference type="SUPFAM" id="SSF56645">
    <property type="entry name" value="Acyl-CoA dehydrogenase NM domain-like"/>
    <property type="match status" value="1"/>
</dbReference>
<evidence type="ECO:0000256" key="1">
    <source>
        <dbReference type="ARBA" id="ARBA00001974"/>
    </source>
</evidence>
<dbReference type="Proteomes" id="UP000216035">
    <property type="component" value="Unassembled WGS sequence"/>
</dbReference>
<sequence length="392" mass="43476">MKPDLFQAPDYYLLDDLLTEEHKLVRDAARAWVKREVSPIIEDYAQRAEFPKQIIKGLAEIGGFGPYIPEEYGGAGLDQISYGLIMQEIERGDSGVRSTSSVQSSLVMYPIWKYGNEEQRQKYLPKLASGEMMGCFGLTEPDFGSNPGGMVTNFKDMGDHYLLNGAKLWISNAPFADIAVVWAKNEEGRIHGLIVERGMEGFSTPETHNKWSLRASATGELIFADVKVPKENLLPNKSGLGAPLGCLDSARYGIAWGAIGAAMDCYDTALRYAKERVQFDKPIAATQLQQKKLAEMITEITKAQLLTWRLGVLRNEGRATTAQISMAKRNNVEMALNIAREARQILGGMGITGEYSIMRHMMNLESVVTYEGTHDIHLLITGMDITGHSAFK</sequence>